<dbReference type="Proteomes" id="UP000232453">
    <property type="component" value="Unassembled WGS sequence"/>
</dbReference>
<evidence type="ECO:0008006" key="3">
    <source>
        <dbReference type="Google" id="ProtNLM"/>
    </source>
</evidence>
<accession>A0AA44ZR07</accession>
<dbReference type="Gene3D" id="3.40.50.150">
    <property type="entry name" value="Vaccinia Virus protein VP39"/>
    <property type="match status" value="1"/>
</dbReference>
<reference evidence="1 2" key="1">
    <citation type="submission" date="2017-11" db="EMBL/GenBank/DDBJ databases">
        <title>Sequencing the genomes of 1000 actinobacteria strains.</title>
        <authorList>
            <person name="Klenk H.-P."/>
        </authorList>
    </citation>
    <scope>NUCLEOTIDE SEQUENCE [LARGE SCALE GENOMIC DNA]</scope>
    <source>
        <strain evidence="1 2">DSM 44104</strain>
    </source>
</reference>
<sequence length="294" mass="30769">MSPAADHRGADRRIDHTAVPIQGAAGNPVCPPEWLALREPADADARSTVLADAVRDLLPPGPLLLRDLGCGTGSMGRWLAPRLARPGGQHWVLHDRDPVVLSHAVASLPGGVTGEAGPGDLTGFGADLLSGTSLITASALLDLLTADEMDALAAVCTAAGCPVLFTLTVSGRVRLHPEDPLDAEIGAAFDDHQRRDENGRRMLGPDAPAAAAAAFARHGARVRTADSPWRLGPDRPALLREWLAGRLDAACAQRPGLAAHAGAYRDRRERALDAGKLTVSVGHIDLLVVPGEWP</sequence>
<evidence type="ECO:0000313" key="2">
    <source>
        <dbReference type="Proteomes" id="UP000232453"/>
    </source>
</evidence>
<evidence type="ECO:0000313" key="1">
    <source>
        <dbReference type="EMBL" id="PKB32349.1"/>
    </source>
</evidence>
<protein>
    <recommendedName>
        <fullName evidence="3">Methyltransferase family protein</fullName>
    </recommendedName>
</protein>
<gene>
    <name evidence="1" type="ORF">ATL51_4074</name>
</gene>
<name>A0AA44ZR07_PSEA5</name>
<dbReference type="SUPFAM" id="SSF53335">
    <property type="entry name" value="S-adenosyl-L-methionine-dependent methyltransferases"/>
    <property type="match status" value="1"/>
</dbReference>
<dbReference type="EMBL" id="PHUJ01000003">
    <property type="protein sequence ID" value="PKB32349.1"/>
    <property type="molecule type" value="Genomic_DNA"/>
</dbReference>
<organism evidence="1 2">
    <name type="scientific">Pseudonocardia alni</name>
    <name type="common">Amycolata alni</name>
    <dbReference type="NCBI Taxonomy" id="33907"/>
    <lineage>
        <taxon>Bacteria</taxon>
        <taxon>Bacillati</taxon>
        <taxon>Actinomycetota</taxon>
        <taxon>Actinomycetes</taxon>
        <taxon>Pseudonocardiales</taxon>
        <taxon>Pseudonocardiaceae</taxon>
        <taxon>Pseudonocardia</taxon>
    </lineage>
</organism>
<dbReference type="InterPro" id="IPR029063">
    <property type="entry name" value="SAM-dependent_MTases_sf"/>
</dbReference>
<comment type="caution">
    <text evidence="1">The sequence shown here is derived from an EMBL/GenBank/DDBJ whole genome shotgun (WGS) entry which is preliminary data.</text>
</comment>
<dbReference type="AlphaFoldDB" id="A0AA44ZR07"/>
<proteinExistence type="predicted"/>